<protein>
    <submittedName>
        <fullName evidence="2">Pterin-4-alpha-carbinolamine dehydratase</fullName>
        <ecNumber evidence="2">4.2.1.96</ecNumber>
    </submittedName>
</protein>
<dbReference type="EMBL" id="CADCTB010000023">
    <property type="protein sequence ID" value="CAA9215438.1"/>
    <property type="molecule type" value="Genomic_DNA"/>
</dbReference>
<evidence type="ECO:0000313" key="2">
    <source>
        <dbReference type="EMBL" id="CAA9215438.1"/>
    </source>
</evidence>
<feature type="compositionally biased region" description="Basic and acidic residues" evidence="1">
    <location>
        <begin position="67"/>
        <end position="93"/>
    </location>
</feature>
<feature type="compositionally biased region" description="Basic residues" evidence="1">
    <location>
        <begin position="38"/>
        <end position="61"/>
    </location>
</feature>
<organism evidence="2">
    <name type="scientific">uncultured Acidimicrobiales bacterium</name>
    <dbReference type="NCBI Taxonomy" id="310071"/>
    <lineage>
        <taxon>Bacteria</taxon>
        <taxon>Bacillati</taxon>
        <taxon>Actinomycetota</taxon>
        <taxon>Acidimicrobiia</taxon>
        <taxon>Acidimicrobiales</taxon>
        <taxon>environmental samples</taxon>
    </lineage>
</organism>
<dbReference type="AlphaFoldDB" id="A0A6J4H6Q4"/>
<feature type="non-terminal residue" evidence="2">
    <location>
        <position position="93"/>
    </location>
</feature>
<reference evidence="2" key="1">
    <citation type="submission" date="2020-02" db="EMBL/GenBank/DDBJ databases">
        <authorList>
            <person name="Meier V. D."/>
        </authorList>
    </citation>
    <scope>NUCLEOTIDE SEQUENCE</scope>
    <source>
        <strain evidence="2">AVDCRST_MAG10</strain>
    </source>
</reference>
<proteinExistence type="predicted"/>
<accession>A0A6J4H6Q4</accession>
<feature type="region of interest" description="Disordered" evidence="1">
    <location>
        <begin position="1"/>
        <end position="93"/>
    </location>
</feature>
<keyword evidence="2" id="KW-0456">Lyase</keyword>
<dbReference type="EC" id="4.2.1.96" evidence="2"/>
<sequence>GDPLRRRDPHRARRPARLGAGRRRHHQGVPPRGVPGGRRVRRPPVLRRRGRRPPSRPRHPLRQGPGHPEHPQRGRRDQQGRRPGQGDRGPRPL</sequence>
<feature type="non-terminal residue" evidence="2">
    <location>
        <position position="1"/>
    </location>
</feature>
<gene>
    <name evidence="2" type="ORF">AVDCRST_MAG10-359</name>
</gene>
<name>A0A6J4H6Q4_9ACTN</name>
<evidence type="ECO:0000256" key="1">
    <source>
        <dbReference type="SAM" id="MobiDB-lite"/>
    </source>
</evidence>
<dbReference type="GO" id="GO:0008124">
    <property type="term" value="F:4-alpha-hydroxytetrahydrobiopterin dehydratase activity"/>
    <property type="evidence" value="ECO:0007669"/>
    <property type="project" value="UniProtKB-EC"/>
</dbReference>
<feature type="compositionally biased region" description="Basic residues" evidence="1">
    <location>
        <begin position="7"/>
        <end position="27"/>
    </location>
</feature>